<reference evidence="3" key="1">
    <citation type="journal article" date="2019" name="Int. J. Syst. Evol. Microbiol.">
        <title>The Global Catalogue of Microorganisms (GCM) 10K type strain sequencing project: providing services to taxonomists for standard genome sequencing and annotation.</title>
        <authorList>
            <consortium name="The Broad Institute Genomics Platform"/>
            <consortium name="The Broad Institute Genome Sequencing Center for Infectious Disease"/>
            <person name="Wu L."/>
            <person name="Ma J."/>
        </authorList>
    </citation>
    <scope>NUCLEOTIDE SEQUENCE [LARGE SCALE GENOMIC DNA]</scope>
    <source>
        <strain evidence="3">JCM 16545</strain>
    </source>
</reference>
<evidence type="ECO:0000256" key="1">
    <source>
        <dbReference type="SAM" id="Phobius"/>
    </source>
</evidence>
<protein>
    <submittedName>
        <fullName evidence="2">DUF1232 domain-containing protein</fullName>
    </submittedName>
</protein>
<keyword evidence="1" id="KW-0472">Membrane</keyword>
<gene>
    <name evidence="2" type="ORF">ACFSQZ_08295</name>
</gene>
<dbReference type="Proteomes" id="UP001597297">
    <property type="component" value="Unassembled WGS sequence"/>
</dbReference>
<proteinExistence type="predicted"/>
<name>A0ABW5E468_9BACT</name>
<organism evidence="2 3">
    <name type="scientific">Rubritalea spongiae</name>
    <dbReference type="NCBI Taxonomy" id="430797"/>
    <lineage>
        <taxon>Bacteria</taxon>
        <taxon>Pseudomonadati</taxon>
        <taxon>Verrucomicrobiota</taxon>
        <taxon>Verrucomicrobiia</taxon>
        <taxon>Verrucomicrobiales</taxon>
        <taxon>Rubritaleaceae</taxon>
        <taxon>Rubritalea</taxon>
    </lineage>
</organism>
<keyword evidence="1" id="KW-1133">Transmembrane helix</keyword>
<comment type="caution">
    <text evidence="2">The sequence shown here is derived from an EMBL/GenBank/DDBJ whole genome shotgun (WGS) entry which is preliminary data.</text>
</comment>
<keyword evidence="3" id="KW-1185">Reference proteome</keyword>
<dbReference type="EMBL" id="JBHUJC010000025">
    <property type="protein sequence ID" value="MFD2276465.1"/>
    <property type="molecule type" value="Genomic_DNA"/>
</dbReference>
<keyword evidence="1" id="KW-0812">Transmembrane</keyword>
<feature type="transmembrane region" description="Helical" evidence="1">
    <location>
        <begin position="41"/>
        <end position="61"/>
    </location>
</feature>
<sequence>MKKLLSVLGTLASIIYLLNPSAGFLEIIPDNIPFFGNVDEASITLLLVYCLSNLGINLPFLSKSKPSNKSTGYSTDNKQK</sequence>
<evidence type="ECO:0000313" key="2">
    <source>
        <dbReference type="EMBL" id="MFD2276465.1"/>
    </source>
</evidence>
<dbReference type="RefSeq" id="WP_377093071.1">
    <property type="nucleotide sequence ID" value="NZ_JBHSJM010000001.1"/>
</dbReference>
<evidence type="ECO:0000313" key="3">
    <source>
        <dbReference type="Proteomes" id="UP001597297"/>
    </source>
</evidence>
<accession>A0ABW5E468</accession>